<reference evidence="14" key="1">
    <citation type="submission" date="2025-08" db="UniProtKB">
        <authorList>
            <consortium name="RefSeq"/>
        </authorList>
    </citation>
    <scope>IDENTIFICATION</scope>
    <source>
        <strain evidence="14">USDA-PBARC FA_bdor</strain>
        <tissue evidence="14">Whole organism</tissue>
    </source>
</reference>
<dbReference type="InterPro" id="IPR000327">
    <property type="entry name" value="POU_dom"/>
</dbReference>
<dbReference type="InterPro" id="IPR009057">
    <property type="entry name" value="Homeodomain-like_sf"/>
</dbReference>
<feature type="region of interest" description="Disordered" evidence="10">
    <location>
        <begin position="729"/>
        <end position="750"/>
    </location>
</feature>
<evidence type="ECO:0000256" key="5">
    <source>
        <dbReference type="ARBA" id="ARBA00023242"/>
    </source>
</evidence>
<feature type="domain" description="Homeobox" evidence="11">
    <location>
        <begin position="635"/>
        <end position="695"/>
    </location>
</feature>
<feature type="compositionally biased region" description="Polar residues" evidence="10">
    <location>
        <begin position="275"/>
        <end position="285"/>
    </location>
</feature>
<feature type="compositionally biased region" description="Polar residues" evidence="10">
    <location>
        <begin position="47"/>
        <end position="56"/>
    </location>
</feature>
<evidence type="ECO:0000313" key="13">
    <source>
        <dbReference type="Proteomes" id="UP000694866"/>
    </source>
</evidence>
<keyword evidence="13" id="KW-1185">Reference proteome</keyword>
<keyword evidence="5 6" id="KW-0539">Nucleus</keyword>
<name>A0A9R1T5E7_9HYME</name>
<dbReference type="GO" id="GO:0050793">
    <property type="term" value="P:regulation of developmental process"/>
    <property type="evidence" value="ECO:0007669"/>
    <property type="project" value="UniProtKB-ARBA"/>
</dbReference>
<feature type="region of interest" description="Disordered" evidence="10">
    <location>
        <begin position="621"/>
        <end position="641"/>
    </location>
</feature>
<keyword evidence="4 8" id="KW-0804">Transcription</keyword>
<feature type="compositionally biased region" description="Low complexity" evidence="10">
    <location>
        <begin position="144"/>
        <end position="157"/>
    </location>
</feature>
<evidence type="ECO:0000256" key="3">
    <source>
        <dbReference type="ARBA" id="ARBA00023155"/>
    </source>
</evidence>
<dbReference type="AlphaFoldDB" id="A0A9R1T5E7"/>
<feature type="DNA-binding region" description="Homeobox" evidence="6">
    <location>
        <begin position="637"/>
        <end position="696"/>
    </location>
</feature>
<gene>
    <name evidence="14" type="primary">LOC105266616</name>
</gene>
<dbReference type="CDD" id="cd00086">
    <property type="entry name" value="homeodomain"/>
    <property type="match status" value="1"/>
</dbReference>
<evidence type="ECO:0000259" key="11">
    <source>
        <dbReference type="PROSITE" id="PS50071"/>
    </source>
</evidence>
<dbReference type="SUPFAM" id="SSF46689">
    <property type="entry name" value="Homeodomain-like"/>
    <property type="match status" value="1"/>
</dbReference>
<feature type="region of interest" description="Disordered" evidence="10">
    <location>
        <begin position="142"/>
        <end position="209"/>
    </location>
</feature>
<evidence type="ECO:0000259" key="12">
    <source>
        <dbReference type="PROSITE" id="PS51179"/>
    </source>
</evidence>
<dbReference type="FunFam" id="1.10.260.40:FF:000001">
    <property type="entry name" value="POU domain protein"/>
    <property type="match status" value="1"/>
</dbReference>
<feature type="region of interest" description="Disordered" evidence="10">
    <location>
        <begin position="19"/>
        <end position="57"/>
    </location>
</feature>
<evidence type="ECO:0000256" key="6">
    <source>
        <dbReference type="PROSITE-ProRule" id="PRU00108"/>
    </source>
</evidence>
<feature type="domain" description="POU-specific" evidence="12">
    <location>
        <begin position="541"/>
        <end position="615"/>
    </location>
</feature>
<protein>
    <recommendedName>
        <fullName evidence="8">POU domain protein</fullName>
    </recommendedName>
</protein>
<feature type="compositionally biased region" description="Pro residues" evidence="10">
    <location>
        <begin position="519"/>
        <end position="530"/>
    </location>
</feature>
<dbReference type="OrthoDB" id="6358449at2759"/>
<dbReference type="SMART" id="SM00352">
    <property type="entry name" value="POU"/>
    <property type="match status" value="1"/>
</dbReference>
<dbReference type="PROSITE" id="PS51179">
    <property type="entry name" value="POU_3"/>
    <property type="match status" value="1"/>
</dbReference>
<keyword evidence="9" id="KW-0175">Coiled coil</keyword>
<dbReference type="InterPro" id="IPR013847">
    <property type="entry name" value="POU"/>
</dbReference>
<feature type="compositionally biased region" description="Basic and acidic residues" evidence="10">
    <location>
        <begin position="165"/>
        <end position="174"/>
    </location>
</feature>
<accession>A0A9R1T5E7</accession>
<dbReference type="GO" id="GO:0048813">
    <property type="term" value="P:dendrite morphogenesis"/>
    <property type="evidence" value="ECO:0007669"/>
    <property type="project" value="UniProtKB-ARBA"/>
</dbReference>
<evidence type="ECO:0000313" key="14">
    <source>
        <dbReference type="RefSeq" id="XP_011303227.1"/>
    </source>
</evidence>
<dbReference type="PROSITE" id="PS00027">
    <property type="entry name" value="HOMEOBOX_1"/>
    <property type="match status" value="1"/>
</dbReference>
<dbReference type="KEGG" id="fas:105266616"/>
<dbReference type="PANTHER" id="PTHR11636">
    <property type="entry name" value="POU DOMAIN"/>
    <property type="match status" value="1"/>
</dbReference>
<feature type="compositionally biased region" description="Polar residues" evidence="10">
    <location>
        <begin position="175"/>
        <end position="184"/>
    </location>
</feature>
<evidence type="ECO:0000256" key="2">
    <source>
        <dbReference type="ARBA" id="ARBA00023125"/>
    </source>
</evidence>
<dbReference type="FunFam" id="1.10.10.60:FF:000005">
    <property type="entry name" value="POU domain protein"/>
    <property type="match status" value="1"/>
</dbReference>
<dbReference type="SUPFAM" id="SSF47413">
    <property type="entry name" value="lambda repressor-like DNA-binding domains"/>
    <property type="match status" value="1"/>
</dbReference>
<feature type="region of interest" description="Disordered" evidence="10">
    <location>
        <begin position="506"/>
        <end position="546"/>
    </location>
</feature>
<comment type="subcellular location">
    <subcellularLocation>
        <location evidence="1 6 7">Nucleus</location>
    </subcellularLocation>
</comment>
<comment type="similarity">
    <text evidence="8">Belongs to the POU transcription factor family.</text>
</comment>
<keyword evidence="2 6" id="KW-0238">DNA-binding</keyword>
<dbReference type="InterPro" id="IPR010982">
    <property type="entry name" value="Lambda_DNA-bd_dom_sf"/>
</dbReference>
<feature type="coiled-coil region" evidence="9">
    <location>
        <begin position="416"/>
        <end position="443"/>
    </location>
</feature>
<dbReference type="Gene3D" id="1.10.260.40">
    <property type="entry name" value="lambda repressor-like DNA-binding domains"/>
    <property type="match status" value="1"/>
</dbReference>
<feature type="compositionally biased region" description="Low complexity" evidence="10">
    <location>
        <begin position="21"/>
        <end position="46"/>
    </location>
</feature>
<dbReference type="GO" id="GO:0002805">
    <property type="term" value="P:regulation of antimicrobial peptide biosynthetic process"/>
    <property type="evidence" value="ECO:0007669"/>
    <property type="project" value="UniProtKB-ARBA"/>
</dbReference>
<dbReference type="Proteomes" id="UP000694866">
    <property type="component" value="Unplaced"/>
</dbReference>
<dbReference type="PRINTS" id="PR00028">
    <property type="entry name" value="POUDOMAIN"/>
</dbReference>
<evidence type="ECO:0000256" key="1">
    <source>
        <dbReference type="ARBA" id="ARBA00004123"/>
    </source>
</evidence>
<dbReference type="InterPro" id="IPR017970">
    <property type="entry name" value="Homeobox_CS"/>
</dbReference>
<dbReference type="GO" id="GO:0005634">
    <property type="term" value="C:nucleus"/>
    <property type="evidence" value="ECO:0007669"/>
    <property type="project" value="UniProtKB-SubCell"/>
</dbReference>
<dbReference type="PROSITE" id="PS00035">
    <property type="entry name" value="POU_1"/>
    <property type="match status" value="1"/>
</dbReference>
<evidence type="ECO:0000256" key="9">
    <source>
        <dbReference type="SAM" id="Coils"/>
    </source>
</evidence>
<proteinExistence type="inferred from homology"/>
<feature type="compositionally biased region" description="Low complexity" evidence="10">
    <location>
        <begin position="621"/>
        <end position="631"/>
    </location>
</feature>
<keyword evidence="3 6" id="KW-0371">Homeobox</keyword>
<evidence type="ECO:0000256" key="7">
    <source>
        <dbReference type="RuleBase" id="RU000682"/>
    </source>
</evidence>
<dbReference type="Pfam" id="PF00046">
    <property type="entry name" value="Homeodomain"/>
    <property type="match status" value="1"/>
</dbReference>
<dbReference type="GO" id="GO:0000978">
    <property type="term" value="F:RNA polymerase II cis-regulatory region sequence-specific DNA binding"/>
    <property type="evidence" value="ECO:0007669"/>
    <property type="project" value="TreeGrafter"/>
</dbReference>
<dbReference type="SMART" id="SM00389">
    <property type="entry name" value="HOX"/>
    <property type="match status" value="1"/>
</dbReference>
<sequence length="771" mass="82779">MTQTPSMHLLENNNLEVAMAQQQQQQNSQQSPQSNQIQSQSQKQKQTGSPTNNNTIDAWRSIQGGHQWWSPPSSVHQDQEMVQVTQAPSIISATLSQVQRLQVQQPAQSDVDQPLDFSVGSLQQQRLHARVRTMHERLQSRMHNNNNNNNSNNNNNNGTGASGQKSERMNERRSYSPSEASTSGSEDEGVSTGGSPSGPLRGAETDSCDAAAERSYGKVWRGDGEVAWRTEQSFKRTSPHNVCPTTGASGGNPATHPHLSPPSAAPVTLPDHRSTSLQAKHTISPASDALGRIDKEPASPESIQDADLHGDVDGAELSGDDRSIASDVQDGNEAILDHDSMDSERGALNLVTDVSQRNSSSGTSGSASSPSSGVSSQLTGSHAGNTSNSQAALAAQLVGQQLLMHGSLGALSSQEIQALASTLQQQQQSLQQHLQQIAMFQQANPAAGQLPAQAQFFLQNQGLLQSGGYAQRPSHPRSQSMQVQQAVAQAAQQLQALQKQQALQGGGGLVGRNVTQQRSPPPPGTPPTVKPPTARLEPSPEETTDLEELEQFAKTFKQRRIKLGFTQGDVGLAMGKLYGNDFSQTTISRFEALNLSFKNMCKLKPLLQKWLEDADNSLNNPNSLTNPLTTPEAIGRRRKKRTSIETSVRVALEKAFMQNPKPTSEEITILADSLAMEKEVVRVWFCNRRQKEKRINPPTAAMGSPTMASPAPSVFASLASSMSGSPLALTTHSSGMGHSHSHPTPLGSPIPLALVATAGSNYHALNTKSHE</sequence>
<dbReference type="Pfam" id="PF00157">
    <property type="entry name" value="Pou"/>
    <property type="match status" value="1"/>
</dbReference>
<evidence type="ECO:0000256" key="8">
    <source>
        <dbReference type="RuleBase" id="RU361194"/>
    </source>
</evidence>
<dbReference type="PROSITE" id="PS50071">
    <property type="entry name" value="HOMEOBOX_2"/>
    <property type="match status" value="1"/>
</dbReference>
<evidence type="ECO:0000256" key="10">
    <source>
        <dbReference type="SAM" id="MobiDB-lite"/>
    </source>
</evidence>
<feature type="region of interest" description="Disordered" evidence="10">
    <location>
        <begin position="232"/>
        <end position="327"/>
    </location>
</feature>
<dbReference type="PROSITE" id="PS00465">
    <property type="entry name" value="POU_2"/>
    <property type="match status" value="1"/>
</dbReference>
<evidence type="ECO:0000256" key="4">
    <source>
        <dbReference type="ARBA" id="ARBA00023163"/>
    </source>
</evidence>
<dbReference type="GO" id="GO:0001228">
    <property type="term" value="F:DNA-binding transcription activator activity, RNA polymerase II-specific"/>
    <property type="evidence" value="ECO:0007669"/>
    <property type="project" value="UniProtKB-ARBA"/>
</dbReference>
<dbReference type="GeneID" id="105266616"/>
<feature type="region of interest" description="Disordered" evidence="10">
    <location>
        <begin position="354"/>
        <end position="386"/>
    </location>
</feature>
<dbReference type="InterPro" id="IPR001356">
    <property type="entry name" value="HD"/>
</dbReference>
<feature type="compositionally biased region" description="Polar residues" evidence="10">
    <location>
        <begin position="235"/>
        <end position="247"/>
    </location>
</feature>
<dbReference type="Gene3D" id="1.10.10.60">
    <property type="entry name" value="Homeodomain-like"/>
    <property type="match status" value="1"/>
</dbReference>
<dbReference type="InterPro" id="IPR050255">
    <property type="entry name" value="POU_domain_TF"/>
</dbReference>
<dbReference type="PANTHER" id="PTHR11636:SF76">
    <property type="entry name" value="PROTEIN NUBBIN"/>
    <property type="match status" value="1"/>
</dbReference>
<feature type="compositionally biased region" description="Low complexity" evidence="10">
    <location>
        <begin position="359"/>
        <end position="381"/>
    </location>
</feature>
<organism evidence="13 14">
    <name type="scientific">Fopius arisanus</name>
    <dbReference type="NCBI Taxonomy" id="64838"/>
    <lineage>
        <taxon>Eukaryota</taxon>
        <taxon>Metazoa</taxon>
        <taxon>Ecdysozoa</taxon>
        <taxon>Arthropoda</taxon>
        <taxon>Hexapoda</taxon>
        <taxon>Insecta</taxon>
        <taxon>Pterygota</taxon>
        <taxon>Neoptera</taxon>
        <taxon>Endopterygota</taxon>
        <taxon>Hymenoptera</taxon>
        <taxon>Apocrita</taxon>
        <taxon>Ichneumonoidea</taxon>
        <taxon>Braconidae</taxon>
        <taxon>Opiinae</taxon>
        <taxon>Fopius</taxon>
    </lineage>
</organism>
<dbReference type="RefSeq" id="XP_011303227.1">
    <property type="nucleotide sequence ID" value="XM_011304925.1"/>
</dbReference>